<dbReference type="AlphaFoldDB" id="A0A6P8B8P2"/>
<dbReference type="GO" id="GO:0008897">
    <property type="term" value="F:holo-[acyl-carrier-protein] synthase activity"/>
    <property type="evidence" value="ECO:0007669"/>
    <property type="project" value="InterPro"/>
</dbReference>
<reference evidence="4" key="3">
    <citation type="submission" date="2025-08" db="UniProtKB">
        <authorList>
            <consortium name="RefSeq"/>
        </authorList>
    </citation>
    <scope>IDENTIFICATION</scope>
    <source>
        <strain evidence="4">NI907</strain>
    </source>
</reference>
<keyword evidence="1" id="KW-0808">Transferase</keyword>
<accession>A0A6P8B8P2</accession>
<protein>
    <recommendedName>
        <fullName evidence="2">4'-phosphopantetheinyl transferase domain-containing protein</fullName>
    </recommendedName>
</protein>
<dbReference type="InterPro" id="IPR037143">
    <property type="entry name" value="4-PPantetheinyl_Trfase_dom_sf"/>
</dbReference>
<dbReference type="GeneID" id="41959013"/>
<dbReference type="Proteomes" id="UP000515153">
    <property type="component" value="Unplaced"/>
</dbReference>
<dbReference type="Gene3D" id="3.90.470.20">
    <property type="entry name" value="4'-phosphopantetheinyl transferase domain"/>
    <property type="match status" value="1"/>
</dbReference>
<organism evidence="3 4">
    <name type="scientific">Pyricularia grisea</name>
    <name type="common">Crabgrass-specific blast fungus</name>
    <name type="synonym">Magnaporthe grisea</name>
    <dbReference type="NCBI Taxonomy" id="148305"/>
    <lineage>
        <taxon>Eukaryota</taxon>
        <taxon>Fungi</taxon>
        <taxon>Dikarya</taxon>
        <taxon>Ascomycota</taxon>
        <taxon>Pezizomycotina</taxon>
        <taxon>Sordariomycetes</taxon>
        <taxon>Sordariomycetidae</taxon>
        <taxon>Magnaporthales</taxon>
        <taxon>Pyriculariaceae</taxon>
        <taxon>Pyricularia</taxon>
    </lineage>
</organism>
<gene>
    <name evidence="4" type="ORF">PgNI_04052</name>
</gene>
<dbReference type="RefSeq" id="XP_030983518.1">
    <property type="nucleotide sequence ID" value="XM_031124104.1"/>
</dbReference>
<reference evidence="4" key="1">
    <citation type="journal article" date="2019" name="Mol. Biol. Evol.">
        <title>Blast fungal genomes show frequent chromosomal changes, gene gains and losses, and effector gene turnover.</title>
        <authorList>
            <person name="Gomez Luciano L.B."/>
            <person name="Jason Tsai I."/>
            <person name="Chuma I."/>
            <person name="Tosa Y."/>
            <person name="Chen Y.H."/>
            <person name="Li J.Y."/>
            <person name="Li M.Y."/>
            <person name="Jade Lu M.Y."/>
            <person name="Nakayashiki H."/>
            <person name="Li W.H."/>
        </authorList>
    </citation>
    <scope>NUCLEOTIDE SEQUENCE</scope>
    <source>
        <strain evidence="4">NI907</strain>
    </source>
</reference>
<evidence type="ECO:0000259" key="2">
    <source>
        <dbReference type="Pfam" id="PF01648"/>
    </source>
</evidence>
<evidence type="ECO:0000256" key="1">
    <source>
        <dbReference type="ARBA" id="ARBA00022679"/>
    </source>
</evidence>
<sequence length="184" mass="19727">MPGATAAAARTLRRQFPFPLSLGTDICNIPRIRRILDGPQRDRFIRRVLLPEERGRVYNYLNTTPAQASAPAAAKNSDEELGRRKAAEFMAGRFAAKEAVIKAHPHLRISFEDITIAAREPDPKRLGNATANAGGGGGGPPVALIRHVEDGREVLQEALVSISHDADYSTAVCMGMTDGTVGGS</sequence>
<dbReference type="Pfam" id="PF01648">
    <property type="entry name" value="ACPS"/>
    <property type="match status" value="1"/>
</dbReference>
<evidence type="ECO:0000313" key="4">
    <source>
        <dbReference type="RefSeq" id="XP_030983518.1"/>
    </source>
</evidence>
<keyword evidence="3" id="KW-1185">Reference proteome</keyword>
<dbReference type="InterPro" id="IPR008278">
    <property type="entry name" value="4-PPantetheinyl_Trfase_dom"/>
</dbReference>
<reference evidence="4" key="2">
    <citation type="submission" date="2019-10" db="EMBL/GenBank/DDBJ databases">
        <authorList>
            <consortium name="NCBI Genome Project"/>
        </authorList>
    </citation>
    <scope>NUCLEOTIDE SEQUENCE</scope>
    <source>
        <strain evidence="4">NI907</strain>
    </source>
</reference>
<dbReference type="KEGG" id="pgri:PgNI_04052"/>
<dbReference type="GO" id="GO:0000287">
    <property type="term" value="F:magnesium ion binding"/>
    <property type="evidence" value="ECO:0007669"/>
    <property type="project" value="InterPro"/>
</dbReference>
<evidence type="ECO:0000313" key="3">
    <source>
        <dbReference type="Proteomes" id="UP000515153"/>
    </source>
</evidence>
<dbReference type="SUPFAM" id="SSF56214">
    <property type="entry name" value="4'-phosphopantetheinyl transferase"/>
    <property type="match status" value="1"/>
</dbReference>
<proteinExistence type="predicted"/>
<feature type="domain" description="4'-phosphopantetheinyl transferase" evidence="2">
    <location>
        <begin position="21"/>
        <end position="120"/>
    </location>
</feature>
<name>A0A6P8B8P2_PYRGI</name>